<dbReference type="InterPro" id="IPR001849">
    <property type="entry name" value="PH_domain"/>
</dbReference>
<evidence type="ECO:0000256" key="8">
    <source>
        <dbReference type="PIRSR" id="PIRSR630616-3"/>
    </source>
</evidence>
<evidence type="ECO:0000256" key="10">
    <source>
        <dbReference type="RuleBase" id="RU000304"/>
    </source>
</evidence>
<organism evidence="13 14">
    <name type="scientific">Porphyridium purpureum</name>
    <name type="common">Red alga</name>
    <name type="synonym">Porphyridium cruentum</name>
    <dbReference type="NCBI Taxonomy" id="35688"/>
    <lineage>
        <taxon>Eukaryota</taxon>
        <taxon>Rhodophyta</taxon>
        <taxon>Bangiophyceae</taxon>
        <taxon>Porphyridiales</taxon>
        <taxon>Porphyridiaceae</taxon>
        <taxon>Porphyridium</taxon>
    </lineage>
</organism>
<evidence type="ECO:0000259" key="12">
    <source>
        <dbReference type="PROSITE" id="PS50011"/>
    </source>
</evidence>
<evidence type="ECO:0000256" key="1">
    <source>
        <dbReference type="ARBA" id="ARBA00022527"/>
    </source>
</evidence>
<reference evidence="14" key="1">
    <citation type="journal article" date="2019" name="Nat. Commun.">
        <title>Expansion of phycobilisome linker gene families in mesophilic red algae.</title>
        <authorList>
            <person name="Lee J."/>
            <person name="Kim D."/>
            <person name="Bhattacharya D."/>
            <person name="Yoon H.S."/>
        </authorList>
    </citation>
    <scope>NUCLEOTIDE SEQUENCE [LARGE SCALE GENOMIC DNA]</scope>
    <source>
        <strain evidence="14">CCMP 1328</strain>
    </source>
</reference>
<dbReference type="CDD" id="cd05117">
    <property type="entry name" value="STKc_CAMK"/>
    <property type="match status" value="1"/>
</dbReference>
<feature type="binding site" evidence="7">
    <location>
        <position position="280"/>
    </location>
    <ligand>
        <name>ATP</name>
        <dbReference type="ChEBI" id="CHEBI:30616"/>
    </ligand>
</feature>
<dbReference type="GO" id="GO:0005524">
    <property type="term" value="F:ATP binding"/>
    <property type="evidence" value="ECO:0007669"/>
    <property type="project" value="UniProtKB-UniRule"/>
</dbReference>
<dbReference type="FunFam" id="1.10.510.10:FF:000571">
    <property type="entry name" value="Maternal embryonic leucine zipper kinase"/>
    <property type="match status" value="1"/>
</dbReference>
<dbReference type="PROSITE" id="PS00108">
    <property type="entry name" value="PROTEIN_KINASE_ST"/>
    <property type="match status" value="1"/>
</dbReference>
<dbReference type="OMA" id="EYMMATH"/>
<keyword evidence="2" id="KW-0808">Transferase</keyword>
<dbReference type="Pfam" id="PF00069">
    <property type="entry name" value="Pkinase"/>
    <property type="match status" value="1"/>
</dbReference>
<evidence type="ECO:0000313" key="13">
    <source>
        <dbReference type="EMBL" id="KAA8494536.1"/>
    </source>
</evidence>
<evidence type="ECO:0000256" key="3">
    <source>
        <dbReference type="ARBA" id="ARBA00022741"/>
    </source>
</evidence>
<dbReference type="PROSITE" id="PS50011">
    <property type="entry name" value="PROTEIN_KINASE_DOM"/>
    <property type="match status" value="1"/>
</dbReference>
<accession>A0A5J4YT70</accession>
<evidence type="ECO:0000256" key="6">
    <source>
        <dbReference type="PIRSR" id="PIRSR630616-1"/>
    </source>
</evidence>
<keyword evidence="1 10" id="KW-0723">Serine/threonine-protein kinase</keyword>
<dbReference type="PROSITE" id="PS50003">
    <property type="entry name" value="PH_DOMAIN"/>
    <property type="match status" value="1"/>
</dbReference>
<dbReference type="SMART" id="SM00220">
    <property type="entry name" value="S_TKc"/>
    <property type="match status" value="1"/>
</dbReference>
<feature type="active site" description="Proton acceptor" evidence="6">
    <location>
        <position position="259"/>
    </location>
</feature>
<protein>
    <submittedName>
        <fullName evidence="13">Myosin light chain kinase A</fullName>
    </submittedName>
</protein>
<dbReference type="InterPro" id="IPR008271">
    <property type="entry name" value="Ser/Thr_kinase_AS"/>
</dbReference>
<dbReference type="InterPro" id="IPR011009">
    <property type="entry name" value="Kinase-like_dom_sf"/>
</dbReference>
<dbReference type="Gene3D" id="1.10.510.10">
    <property type="entry name" value="Transferase(Phosphotransferase) domain 1"/>
    <property type="match status" value="1"/>
</dbReference>
<dbReference type="InterPro" id="IPR030616">
    <property type="entry name" value="Aur-like"/>
</dbReference>
<dbReference type="PANTHER" id="PTHR24350">
    <property type="entry name" value="SERINE/THREONINE-PROTEIN KINASE IAL-RELATED"/>
    <property type="match status" value="1"/>
</dbReference>
<evidence type="ECO:0000256" key="5">
    <source>
        <dbReference type="ARBA" id="ARBA00022840"/>
    </source>
</evidence>
<feature type="domain" description="PH" evidence="11">
    <location>
        <begin position="36"/>
        <end position="126"/>
    </location>
</feature>
<feature type="cross-link" description="Glycyl lysine isopeptide (Lys-Gly) (interchain with G-Cter in SUMO2)" evidence="8">
    <location>
        <position position="261"/>
    </location>
</feature>
<evidence type="ECO:0000259" key="11">
    <source>
        <dbReference type="PROSITE" id="PS50003"/>
    </source>
</evidence>
<dbReference type="EMBL" id="VRMN01000004">
    <property type="protein sequence ID" value="KAA8494536.1"/>
    <property type="molecule type" value="Genomic_DNA"/>
</dbReference>
<dbReference type="GO" id="GO:0004674">
    <property type="term" value="F:protein serine/threonine kinase activity"/>
    <property type="evidence" value="ECO:0007669"/>
    <property type="project" value="UniProtKB-KW"/>
</dbReference>
<dbReference type="InterPro" id="IPR011993">
    <property type="entry name" value="PH-like_dom_sf"/>
</dbReference>
<keyword evidence="3 7" id="KW-0547">Nucleotide-binding</keyword>
<proteinExistence type="inferred from homology"/>
<dbReference type="SMART" id="SM00233">
    <property type="entry name" value="PH"/>
    <property type="match status" value="1"/>
</dbReference>
<dbReference type="SUPFAM" id="SSF50729">
    <property type="entry name" value="PH domain-like"/>
    <property type="match status" value="1"/>
</dbReference>
<keyword evidence="14" id="KW-1185">Reference proteome</keyword>
<dbReference type="Gene3D" id="2.30.29.30">
    <property type="entry name" value="Pleckstrin-homology domain (PH domain)/Phosphotyrosine-binding domain (PTB)"/>
    <property type="match status" value="1"/>
</dbReference>
<feature type="binding site" evidence="7 9">
    <location>
        <position position="164"/>
    </location>
    <ligand>
        <name>ATP</name>
        <dbReference type="ChEBI" id="CHEBI:30616"/>
    </ligand>
</feature>
<feature type="domain" description="Protein kinase" evidence="12">
    <location>
        <begin position="133"/>
        <end position="398"/>
    </location>
</feature>
<dbReference type="PROSITE" id="PS00107">
    <property type="entry name" value="PROTEIN_KINASE_ATP"/>
    <property type="match status" value="1"/>
</dbReference>
<comment type="caution">
    <text evidence="13">The sequence shown here is derived from an EMBL/GenBank/DDBJ whole genome shotgun (WGS) entry which is preliminary data.</text>
</comment>
<comment type="similarity">
    <text evidence="10">Belongs to the protein kinase superfamily.</text>
</comment>
<dbReference type="SUPFAM" id="SSF56112">
    <property type="entry name" value="Protein kinase-like (PK-like)"/>
    <property type="match status" value="1"/>
</dbReference>
<evidence type="ECO:0000256" key="9">
    <source>
        <dbReference type="PROSITE-ProRule" id="PRU10141"/>
    </source>
</evidence>
<evidence type="ECO:0000256" key="2">
    <source>
        <dbReference type="ARBA" id="ARBA00022679"/>
    </source>
</evidence>
<dbReference type="InterPro" id="IPR000719">
    <property type="entry name" value="Prot_kinase_dom"/>
</dbReference>
<evidence type="ECO:0000313" key="14">
    <source>
        <dbReference type="Proteomes" id="UP000324585"/>
    </source>
</evidence>
<dbReference type="Proteomes" id="UP000324585">
    <property type="component" value="Unassembled WGS sequence"/>
</dbReference>
<keyword evidence="4 13" id="KW-0418">Kinase</keyword>
<evidence type="ECO:0000256" key="4">
    <source>
        <dbReference type="ARBA" id="ARBA00022777"/>
    </source>
</evidence>
<dbReference type="AlphaFoldDB" id="A0A5J4YT70"/>
<keyword evidence="5 7" id="KW-0067">ATP-binding</keyword>
<dbReference type="OrthoDB" id="1433at2759"/>
<sequence length="433" mass="48942">MLNPVAAGKRRPDRTMELMDRRGSFNASAQLRHGTGSVLEGYLMKAGKATKMKVRRFLRLHGAVLSSHKDQGAPPSWEKSVLECKVYAGTKPGQLFVEMADRKLELFASSSEEQEAWVRAFEDASNQSIKKHYMFGKEIGVGAFGSVRKAKSRDENDTQDYVIKIIEKGDADKRAKHTKYLEREVFIMRGIRHKNIVRLYDIFETDEKLYFVMEYCAGGDLFDGLAKQKRLGEAEVANVFSQLFSALEYLHEKGIVHRDIKPANFLCTGTEPPLTAKLTDFGLSGMVAMEDDEEYMMATHVGTPFFLAPEIVAGHQYDTKIDMWAMGVSLYYLLSGKFPFVGKTKELAFHEAMNRELEFPVKYFATVSEDAKDLIAGLLRKDPKLRLSATEALNHRWTSEVGPNSQYEITTDPRLLKHESIKNELDGIDLLGI</sequence>
<evidence type="ECO:0000256" key="7">
    <source>
        <dbReference type="PIRSR" id="PIRSR630616-2"/>
    </source>
</evidence>
<gene>
    <name evidence="13" type="ORF">FVE85_2777</name>
</gene>
<name>A0A5J4YT70_PORPP</name>
<dbReference type="FunFam" id="3.30.200.20:FF:000042">
    <property type="entry name" value="Aurora kinase A"/>
    <property type="match status" value="1"/>
</dbReference>
<dbReference type="InterPro" id="IPR017441">
    <property type="entry name" value="Protein_kinase_ATP_BS"/>
</dbReference>